<feature type="compositionally biased region" description="Low complexity" evidence="1">
    <location>
        <begin position="284"/>
        <end position="295"/>
    </location>
</feature>
<name>A0A7K1KUS9_9ACTN</name>
<dbReference type="AlphaFoldDB" id="A0A7K1KUS9"/>
<reference evidence="4 5" key="1">
    <citation type="submission" date="2019-11" db="EMBL/GenBank/DDBJ databases">
        <authorList>
            <person name="Cao P."/>
        </authorList>
    </citation>
    <scope>NUCLEOTIDE SEQUENCE [LARGE SCALE GENOMIC DNA]</scope>
    <source>
        <strain evidence="4 5">NEAU-AAG5</strain>
    </source>
</reference>
<sequence>MDWNDFAKRLTLELSRLPVGSFLIVQDASGLPYVQAMRSEGALDAEAVGNAFLSPPLAPHQERRLSTLGWEPPDGDERRNWWRRRPLRDRASRASGENLESCALLAGLMVGAFRDVYGVDSPRGLVYQAERIGAKGGVRGGPITLPGLGLPLASAEGDAPAEQRAPQPSAYSLETALTEAREQGDQRRYLEILTDAVLYLPALDSPKDDRRFATARFGEGTFVLAFTSPEAMDRSLQGQAVHHRQVSLAELTEGWPHPGWRLAVNAGLPSASYLDADAISTPGDRVPASAAAAVPAPRPPGDGRAGRSWIRRRRPRARVPEAAAAAQPSEGLRRPPDAEEAAEAAECPRSVAGPSRSAESRGAADAAADPPPSPAGSDHAPLAADGEVVIVQKVLREEHVRHYLEGGFDLVAGHVHRLQDVRELTTPEALVRGLGLLYDGSPFTPADESVFVIRWAAVRPSLFRASGHAPGEATPIPEFETASQRLPHGAELLRIDASGTASLVAVYDADLRTWPVRSPGERA</sequence>
<evidence type="ECO:0000259" key="3">
    <source>
        <dbReference type="Pfam" id="PF22552"/>
    </source>
</evidence>
<dbReference type="InterPro" id="IPR009839">
    <property type="entry name" value="SseB_N"/>
</dbReference>
<feature type="domain" description="SseB protein N-terminal" evidence="2">
    <location>
        <begin position="173"/>
        <end position="280"/>
    </location>
</feature>
<evidence type="ECO:0000313" key="4">
    <source>
        <dbReference type="EMBL" id="MUN35920.1"/>
    </source>
</evidence>
<evidence type="ECO:0000259" key="2">
    <source>
        <dbReference type="Pfam" id="PF07179"/>
    </source>
</evidence>
<evidence type="ECO:0000313" key="5">
    <source>
        <dbReference type="Proteomes" id="UP000432015"/>
    </source>
</evidence>
<feature type="region of interest" description="Disordered" evidence="1">
    <location>
        <begin position="284"/>
        <end position="381"/>
    </location>
</feature>
<dbReference type="InterPro" id="IPR054344">
    <property type="entry name" value="TY-Chap_N"/>
</dbReference>
<dbReference type="RefSeq" id="WP_156214911.1">
    <property type="nucleotide sequence ID" value="NZ_WOFH01000002.1"/>
</dbReference>
<dbReference type="Pfam" id="PF22552">
    <property type="entry name" value="TY-Chap3"/>
    <property type="match status" value="1"/>
</dbReference>
<evidence type="ECO:0000256" key="1">
    <source>
        <dbReference type="SAM" id="MobiDB-lite"/>
    </source>
</evidence>
<comment type="caution">
    <text evidence="4">The sequence shown here is derived from an EMBL/GenBank/DDBJ whole genome shotgun (WGS) entry which is preliminary data.</text>
</comment>
<gene>
    <name evidence="4" type="ORF">GNZ18_04800</name>
</gene>
<dbReference type="EMBL" id="WOFH01000002">
    <property type="protein sequence ID" value="MUN35920.1"/>
    <property type="molecule type" value="Genomic_DNA"/>
</dbReference>
<keyword evidence="5" id="KW-1185">Reference proteome</keyword>
<proteinExistence type="predicted"/>
<dbReference type="Proteomes" id="UP000432015">
    <property type="component" value="Unassembled WGS sequence"/>
</dbReference>
<dbReference type="Pfam" id="PF07179">
    <property type="entry name" value="SseB"/>
    <property type="match status" value="1"/>
</dbReference>
<accession>A0A7K1KUS9</accession>
<protein>
    <recommendedName>
        <fullName evidence="6">SseB protein N-terminal domain-containing protein</fullName>
    </recommendedName>
</protein>
<feature type="domain" description="TY-Chap N-terminal" evidence="3">
    <location>
        <begin position="1"/>
        <end position="125"/>
    </location>
</feature>
<feature type="compositionally biased region" description="Low complexity" evidence="1">
    <location>
        <begin position="355"/>
        <end position="368"/>
    </location>
</feature>
<evidence type="ECO:0008006" key="6">
    <source>
        <dbReference type="Google" id="ProtNLM"/>
    </source>
</evidence>
<organism evidence="4 5">
    <name type="scientific">Actinomadura litoris</name>
    <dbReference type="NCBI Taxonomy" id="2678616"/>
    <lineage>
        <taxon>Bacteria</taxon>
        <taxon>Bacillati</taxon>
        <taxon>Actinomycetota</taxon>
        <taxon>Actinomycetes</taxon>
        <taxon>Streptosporangiales</taxon>
        <taxon>Thermomonosporaceae</taxon>
        <taxon>Actinomadura</taxon>
    </lineage>
</organism>